<evidence type="ECO:0000256" key="1">
    <source>
        <dbReference type="SAM" id="MobiDB-lite"/>
    </source>
</evidence>
<name>Q7X1A9_9BACT</name>
<reference evidence="2" key="1">
    <citation type="journal article" date="2003" name="Proc. Natl. Acad. Sci. U.S.A.">
        <title>Gene function analysis in environmental isolates: the nif regulon of the strict iron oxidizing bacterium Leptospirillum ferrooxidans.</title>
        <authorList>
            <person name="Parro V."/>
            <person name="Moreno-Paz M."/>
        </authorList>
    </citation>
    <scope>NUCLEOTIDE SEQUENCE</scope>
</reference>
<feature type="compositionally biased region" description="Polar residues" evidence="1">
    <location>
        <begin position="10"/>
        <end position="20"/>
    </location>
</feature>
<dbReference type="Gene3D" id="1.10.3100.20">
    <property type="entry name" value="Protein of unknown function DUF269"/>
    <property type="match status" value="1"/>
</dbReference>
<dbReference type="InterPro" id="IPR004952">
    <property type="entry name" value="NifX-assoc_nitrogen_fix"/>
</dbReference>
<accession>Q7X1A9</accession>
<evidence type="ECO:0000313" key="2">
    <source>
        <dbReference type="EMBL" id="AAO38392.1"/>
    </source>
</evidence>
<protein>
    <submittedName>
        <fullName evidence="2">NifX-associated protein</fullName>
    </submittedName>
</protein>
<feature type="region of interest" description="Disordered" evidence="1">
    <location>
        <begin position="1"/>
        <end position="20"/>
    </location>
</feature>
<sequence length="167" mass="19068">MDKKAHPQPQRENLMTNTESTQTASDQFFKDLALQFRSHDGFGAWDKLTDEQVLKPFILDAEARRAIPIIGDPDPDILWRLEIFYNTVALSIEKRTGVMVTPMMKMSHEGFGRMVLIGGRLVVVNKNLRDVHRFGFASREKLLEEAEKLISQGVEMIEKFKEAATFG</sequence>
<proteinExistence type="predicted"/>
<dbReference type="PIRSF" id="PIRSF005788">
    <property type="entry name" value="NifK"/>
    <property type="match status" value="1"/>
</dbReference>
<dbReference type="AlphaFoldDB" id="Q7X1A9"/>
<dbReference type="Pfam" id="PF03270">
    <property type="entry name" value="DUF269"/>
    <property type="match status" value="1"/>
</dbReference>
<organism evidence="2">
    <name type="scientific">Leptospirillum ferrooxidans</name>
    <dbReference type="NCBI Taxonomy" id="180"/>
    <lineage>
        <taxon>Bacteria</taxon>
        <taxon>Pseudomonadati</taxon>
        <taxon>Nitrospirota</taxon>
        <taxon>Nitrospiria</taxon>
        <taxon>Nitrospirales</taxon>
        <taxon>Nitrospiraceae</taxon>
        <taxon>Leptospirillum</taxon>
    </lineage>
</organism>
<dbReference type="EMBL" id="AY204431">
    <property type="protein sequence ID" value="AAO38392.1"/>
    <property type="molecule type" value="Genomic_DNA"/>
</dbReference>
<dbReference type="NCBIfam" id="TIGR02935">
    <property type="entry name" value="NifX-associated nitrogen fixation protein"/>
    <property type="match status" value="1"/>
</dbReference>